<evidence type="ECO:0000313" key="2">
    <source>
        <dbReference type="Proteomes" id="UP000507470"/>
    </source>
</evidence>
<proteinExistence type="predicted"/>
<dbReference type="EMBL" id="CACVKT020003420">
    <property type="protein sequence ID" value="CAC5383574.1"/>
    <property type="molecule type" value="Genomic_DNA"/>
</dbReference>
<dbReference type="AlphaFoldDB" id="A0A6J8BLB2"/>
<keyword evidence="2" id="KW-1185">Reference proteome</keyword>
<sequence>MNMMRDNLSSNKYTTFITSGSFGEGLEMRGSDLDMMHVCKMFEVYEDVKPRCNPSTVYFSMVTNDVKPCFTQLRLEYSKGEIVFQLCEDHNGNHYFSSALCKRNIFLSTINISKKMHGPCITDEQGMCDLALSVHCKTWISPAVQWITRSRSSWPKNNMFENKIEGRAREVLLEQLYTLQSYGWRCILFSNQISNFRVPIWKFPIEACTFYIKDVEKILQSTIVYYANRSLASPIDFDIFNTELIQKILCQQSSQNHLYKYYLSLLCNEQSQRLPLDSTIRNNKHKYKLYKSCLSTLLTNVYHDAVSGWLMLASLFYKTKQYSKALHIIRYSISKCTPEKLYREMNMSDIHYQSLKLQSIHKEGIVYLLKIMLVDIIQLKVNSTFTTDE</sequence>
<gene>
    <name evidence="1" type="ORF">MCOR_19307</name>
</gene>
<organism evidence="1 2">
    <name type="scientific">Mytilus coruscus</name>
    <name type="common">Sea mussel</name>
    <dbReference type="NCBI Taxonomy" id="42192"/>
    <lineage>
        <taxon>Eukaryota</taxon>
        <taxon>Metazoa</taxon>
        <taxon>Spiralia</taxon>
        <taxon>Lophotrochozoa</taxon>
        <taxon>Mollusca</taxon>
        <taxon>Bivalvia</taxon>
        <taxon>Autobranchia</taxon>
        <taxon>Pteriomorphia</taxon>
        <taxon>Mytilida</taxon>
        <taxon>Mytiloidea</taxon>
        <taxon>Mytilidae</taxon>
        <taxon>Mytilinae</taxon>
        <taxon>Mytilus</taxon>
    </lineage>
</organism>
<dbReference type="Proteomes" id="UP000507470">
    <property type="component" value="Unassembled WGS sequence"/>
</dbReference>
<protein>
    <recommendedName>
        <fullName evidence="3">Mab-21-like HhH/H2TH-like domain-containing protein</fullName>
    </recommendedName>
</protein>
<reference evidence="1 2" key="1">
    <citation type="submission" date="2020-06" db="EMBL/GenBank/DDBJ databases">
        <authorList>
            <person name="Li R."/>
            <person name="Bekaert M."/>
        </authorList>
    </citation>
    <scope>NUCLEOTIDE SEQUENCE [LARGE SCALE GENOMIC DNA]</scope>
    <source>
        <strain evidence="2">wild</strain>
    </source>
</reference>
<dbReference type="OrthoDB" id="6132741at2759"/>
<name>A0A6J8BLB2_MYTCO</name>
<evidence type="ECO:0008006" key="3">
    <source>
        <dbReference type="Google" id="ProtNLM"/>
    </source>
</evidence>
<evidence type="ECO:0000313" key="1">
    <source>
        <dbReference type="EMBL" id="CAC5383574.1"/>
    </source>
</evidence>
<accession>A0A6J8BLB2</accession>